<dbReference type="CDD" id="cd07505">
    <property type="entry name" value="HAD_BPGM-like"/>
    <property type="match status" value="1"/>
</dbReference>
<dbReference type="Proteomes" id="UP000539953">
    <property type="component" value="Unassembled WGS sequence"/>
</dbReference>
<dbReference type="NCBIfam" id="TIGR01509">
    <property type="entry name" value="HAD-SF-IA-v3"/>
    <property type="match status" value="1"/>
</dbReference>
<evidence type="ECO:0000313" key="1">
    <source>
        <dbReference type="EMBL" id="MBB5182099.1"/>
    </source>
</evidence>
<proteinExistence type="predicted"/>
<comment type="caution">
    <text evidence="1">The sequence shown here is derived from an EMBL/GenBank/DDBJ whole genome shotgun (WGS) entry which is preliminary data.</text>
</comment>
<dbReference type="SUPFAM" id="SSF56784">
    <property type="entry name" value="HAD-like"/>
    <property type="match status" value="1"/>
</dbReference>
<dbReference type="SFLD" id="SFLDG01129">
    <property type="entry name" value="C1.5:_HAD__Beta-PGM__Phosphata"/>
    <property type="match status" value="1"/>
</dbReference>
<dbReference type="Gene3D" id="1.10.150.240">
    <property type="entry name" value="Putative phosphatase, domain 2"/>
    <property type="match status" value="1"/>
</dbReference>
<dbReference type="PANTHER" id="PTHR18901:SF38">
    <property type="entry name" value="PSEUDOURIDINE-5'-PHOSPHATASE"/>
    <property type="match status" value="1"/>
</dbReference>
<protein>
    <submittedName>
        <fullName evidence="1">HAD superfamily hydrolase (TIGR01509 family)</fullName>
    </submittedName>
</protein>
<dbReference type="RefSeq" id="WP_183326527.1">
    <property type="nucleotide sequence ID" value="NZ_JACHHK010000001.1"/>
</dbReference>
<keyword evidence="1" id="KW-0378">Hydrolase</keyword>
<dbReference type="Pfam" id="PF00702">
    <property type="entry name" value="Hydrolase"/>
    <property type="match status" value="1"/>
</dbReference>
<gene>
    <name evidence="1" type="ORF">HNQ47_000102</name>
</gene>
<dbReference type="InterPro" id="IPR023214">
    <property type="entry name" value="HAD_sf"/>
</dbReference>
<dbReference type="InterPro" id="IPR006439">
    <property type="entry name" value="HAD-SF_hydro_IA"/>
</dbReference>
<dbReference type="PRINTS" id="PR00413">
    <property type="entry name" value="HADHALOGNASE"/>
</dbReference>
<sequence>MNSRWMQMCRDHSIRGAIFDIDGTLIDSMPIWDELGARYLRSLHIEPEPELGQVLFPMTVAEGVRYLKSHYALSQSEDSIRDGLNAQMEQFYRQEVQLKPGAAEVVKEMYQAGIMLVLATIGDPSLEKAALHRLGIDQYFSQMFVCETYHTTKRESKIYQIAADAMNLAPRHVLVVEDIYQAIHAAGSAGFVTAAIYDAASEQDMPRMKNEADYWFQTFKE</sequence>
<accession>A0A7W8CW77</accession>
<dbReference type="GO" id="GO:0016791">
    <property type="term" value="F:phosphatase activity"/>
    <property type="evidence" value="ECO:0007669"/>
    <property type="project" value="TreeGrafter"/>
</dbReference>
<dbReference type="SFLD" id="SFLDS00003">
    <property type="entry name" value="Haloacid_Dehalogenase"/>
    <property type="match status" value="1"/>
</dbReference>
<dbReference type="InterPro" id="IPR036412">
    <property type="entry name" value="HAD-like_sf"/>
</dbReference>
<organism evidence="1 2">
    <name type="scientific">Catenisphaera adipataccumulans</name>
    <dbReference type="NCBI Taxonomy" id="700500"/>
    <lineage>
        <taxon>Bacteria</taxon>
        <taxon>Bacillati</taxon>
        <taxon>Bacillota</taxon>
        <taxon>Erysipelotrichia</taxon>
        <taxon>Erysipelotrichales</taxon>
        <taxon>Erysipelotrichaceae</taxon>
        <taxon>Catenisphaera</taxon>
    </lineage>
</organism>
<dbReference type="Gene3D" id="3.40.50.1000">
    <property type="entry name" value="HAD superfamily/HAD-like"/>
    <property type="match status" value="1"/>
</dbReference>
<dbReference type="PANTHER" id="PTHR18901">
    <property type="entry name" value="2-DEOXYGLUCOSE-6-PHOSPHATE PHOSPHATASE 2"/>
    <property type="match status" value="1"/>
</dbReference>
<evidence type="ECO:0000313" key="2">
    <source>
        <dbReference type="Proteomes" id="UP000539953"/>
    </source>
</evidence>
<dbReference type="InterPro" id="IPR023198">
    <property type="entry name" value="PGP-like_dom2"/>
</dbReference>
<dbReference type="EMBL" id="JACHHK010000001">
    <property type="protein sequence ID" value="MBB5182099.1"/>
    <property type="molecule type" value="Genomic_DNA"/>
</dbReference>
<keyword evidence="2" id="KW-1185">Reference proteome</keyword>
<name>A0A7W8CW77_9FIRM</name>
<dbReference type="AlphaFoldDB" id="A0A7W8CW77"/>
<reference evidence="1 2" key="1">
    <citation type="submission" date="2020-08" db="EMBL/GenBank/DDBJ databases">
        <title>Genomic Encyclopedia of Type Strains, Phase IV (KMG-IV): sequencing the most valuable type-strain genomes for metagenomic binning, comparative biology and taxonomic classification.</title>
        <authorList>
            <person name="Goeker M."/>
        </authorList>
    </citation>
    <scope>NUCLEOTIDE SEQUENCE [LARGE SCALE GENOMIC DNA]</scope>
    <source>
        <strain evidence="1 2">DSM 25799</strain>
    </source>
</reference>